<evidence type="ECO:0000259" key="2">
    <source>
        <dbReference type="Pfam" id="PF24096"/>
    </source>
</evidence>
<dbReference type="InterPro" id="IPR011600">
    <property type="entry name" value="Pept_C14_caspase"/>
</dbReference>
<name>A0A316WCE9_9FLAO</name>
<feature type="domain" description="Peptidase C14 caspase" evidence="1">
    <location>
        <begin position="7"/>
        <end position="292"/>
    </location>
</feature>
<proteinExistence type="predicted"/>
<accession>A0A316WCE9</accession>
<dbReference type="Pfam" id="PF24096">
    <property type="entry name" value="DUF7379"/>
    <property type="match status" value="1"/>
</dbReference>
<dbReference type="AlphaFoldDB" id="A0A316WCE9"/>
<dbReference type="PANTHER" id="PTHR48104">
    <property type="entry name" value="METACASPASE-4"/>
    <property type="match status" value="1"/>
</dbReference>
<dbReference type="SUPFAM" id="SSF52129">
    <property type="entry name" value="Caspase-like"/>
    <property type="match status" value="1"/>
</dbReference>
<dbReference type="InterPro" id="IPR050452">
    <property type="entry name" value="Metacaspase"/>
</dbReference>
<dbReference type="Gene3D" id="3.40.50.1460">
    <property type="match status" value="1"/>
</dbReference>
<dbReference type="GO" id="GO:0005737">
    <property type="term" value="C:cytoplasm"/>
    <property type="evidence" value="ECO:0007669"/>
    <property type="project" value="TreeGrafter"/>
</dbReference>
<evidence type="ECO:0000259" key="1">
    <source>
        <dbReference type="Pfam" id="PF00656"/>
    </source>
</evidence>
<evidence type="ECO:0000313" key="4">
    <source>
        <dbReference type="Proteomes" id="UP000236413"/>
    </source>
</evidence>
<dbReference type="InterPro" id="IPR055803">
    <property type="entry name" value="DUF7379"/>
</dbReference>
<dbReference type="RefSeq" id="WP_109739306.1">
    <property type="nucleotide sequence ID" value="NZ_PPEG02000014.1"/>
</dbReference>
<comment type="caution">
    <text evidence="3">The sequence shown here is derived from an EMBL/GenBank/DDBJ whole genome shotgun (WGS) entry which is preliminary data.</text>
</comment>
<feature type="domain" description="DUF7379" evidence="2">
    <location>
        <begin position="896"/>
        <end position="1005"/>
    </location>
</feature>
<dbReference type="InterPro" id="IPR029030">
    <property type="entry name" value="Caspase-like_dom_sf"/>
</dbReference>
<gene>
    <name evidence="3" type="ORF">C1634_024705</name>
</gene>
<protein>
    <submittedName>
        <fullName evidence="3">Uncharacterized protein</fullName>
    </submittedName>
</protein>
<dbReference type="InterPro" id="IPR029058">
    <property type="entry name" value="AB_hydrolase_fold"/>
</dbReference>
<dbReference type="Gene3D" id="3.40.50.1820">
    <property type="entry name" value="alpha/beta hydrolase"/>
    <property type="match status" value="1"/>
</dbReference>
<dbReference type="Proteomes" id="UP000236413">
    <property type="component" value="Unassembled WGS sequence"/>
</dbReference>
<organism evidence="3 4">
    <name type="scientific">Chryseobacterium viscerum</name>
    <dbReference type="NCBI Taxonomy" id="1037377"/>
    <lineage>
        <taxon>Bacteria</taxon>
        <taxon>Pseudomonadati</taxon>
        <taxon>Bacteroidota</taxon>
        <taxon>Flavobacteriia</taxon>
        <taxon>Flavobacteriales</taxon>
        <taxon>Weeksellaceae</taxon>
        <taxon>Chryseobacterium group</taxon>
        <taxon>Chryseobacterium</taxon>
    </lineage>
</organism>
<dbReference type="Pfam" id="PF00656">
    <property type="entry name" value="Peptidase_C14"/>
    <property type="match status" value="1"/>
</dbReference>
<reference evidence="3 4" key="1">
    <citation type="submission" date="2018-04" db="EMBL/GenBank/DDBJ databases">
        <title>Chryseobacterium oncorhynchi 701B-08T from rainbow trout, and Chryseobacterium viscerum 687B-08T from diseased fish.</title>
        <authorList>
            <person name="Jeong J.-J."/>
            <person name="Lee Y.J."/>
            <person name="Pathiraja D."/>
            <person name="Park B."/>
            <person name="Choi I.-G."/>
            <person name="Kim K.D."/>
        </authorList>
    </citation>
    <scope>NUCLEOTIDE SEQUENCE [LARGE SCALE GENOMIC DNA]</scope>
    <source>
        <strain evidence="3 4">687B-08</strain>
    </source>
</reference>
<evidence type="ECO:0000313" key="3">
    <source>
        <dbReference type="EMBL" id="PWN58033.1"/>
    </source>
</evidence>
<dbReference type="GO" id="GO:0004197">
    <property type="term" value="F:cysteine-type endopeptidase activity"/>
    <property type="evidence" value="ECO:0007669"/>
    <property type="project" value="InterPro"/>
</dbReference>
<dbReference type="PANTHER" id="PTHR48104:SF30">
    <property type="entry name" value="METACASPASE-1"/>
    <property type="match status" value="1"/>
</dbReference>
<dbReference type="SUPFAM" id="SSF53474">
    <property type="entry name" value="alpha/beta-Hydrolases"/>
    <property type="match status" value="1"/>
</dbReference>
<dbReference type="GO" id="GO:0006508">
    <property type="term" value="P:proteolysis"/>
    <property type="evidence" value="ECO:0007669"/>
    <property type="project" value="InterPro"/>
</dbReference>
<sequence>MSKRNLYATLIGINNYRAVNKLNGCIQDILNIDDILRKVCTSQNDDLNYMPLYLLAPNENDHSIAEHGHNIQYSEPSFENITDIGFNHLAQAGEKDICLFYFSGHGSTIASPPEFKDYKGNPQNETLVCVDSRTSGARDILDIELAYLLSNALKDKPDVHCLVIMDCCHSADNTRSLEAAFDVMMVQNRQAPQSTYIVKFKECIGSDTDFFSLKGDKVSYKPARYVQLSACRDHEQSRDNPQGGLFSRKLVELLQNEGTALSYSNLMKSVAAAVSVANAAQNPVADATNPKDLNQPFLGGDMTPYRASFKVYFDHQKKQWELMAGLLNGITGPNNNQKTIIKIEGTDVEAEVSQAGMKTSFLQGSDLDQLDPAKLYKAQIISLALKKKRIGVSQKIRSNDTILDSLKNAASQNLLYVELITDSSEDIDYLVNIYEKGGIFYYYLSEIQQDIPIFKAESSADIFWNNTDSVAKWYFVKKLENGATRCKASDFIFTVEKIEGQNITRQNAKNIAGTASDVPPENPIEFSYRNNHAPAFRFSIRIHSKSALKECYIHSIYLDSLFGIDTKKTRQAINHLTKDGVIRLISSDNGDEYDLTGLFIDPDYASYGINEITDYLKIVVSSHPDINLDHFDQPSLQLDELEALAFRDVANEEELFKGAGSPFAQKPPEADWAVFNFPIRIIGPNKSKILKAGTPAAFDAFEISAPDNFEGFVTAVSGSDIQTSRSIKDLYGSSIWGEALTDSTPFESGLGSDNNSIIALEISGEHTFSQLEEGNPLKIKLTPSVQSRSIDEYDSTIIPYGFDEESGLFYPVGYMNNEEEIIIEQLPKATSGSLVSEAITSRSIYSSIKLYFKKLFRLSTETLTLHYFENGWNSTSNVNIIKEKLRPLSPEATLPLIIHGIFGDTRSMIESLKADKRIGNDLKMMLSFDYENLENTIPEIAKKLAFQLNTIGLPDQSMPKLTVVAHSMGGLVTRQFICENGGADMLSKFIMAGTPNGGSEWGKASGLIVQSLQLLLTHALNVTGPVKWAITGLSFLIKNFYNPGNTLKDMTIASQFLNDLSSKTFPASLPFYIVGSNTELVDNDYATDDPFLKKLPQILKTGALYPALTKVLFKGHPNDMAVTLESMKKIKEFNNNMTIFPGDHISYFSEKQTRDAIIDLICKN</sequence>
<dbReference type="EMBL" id="PPEG02000014">
    <property type="protein sequence ID" value="PWN58033.1"/>
    <property type="molecule type" value="Genomic_DNA"/>
</dbReference>